<proteinExistence type="predicted"/>
<sequence>MTTAVREKPVNKLPFSVRNVLSAHMHSLQSMF</sequence>
<accession>A0A0E9PDW1</accession>
<evidence type="ECO:0000313" key="1">
    <source>
        <dbReference type="EMBL" id="JAH02043.1"/>
    </source>
</evidence>
<reference evidence="1" key="2">
    <citation type="journal article" date="2015" name="Fish Shellfish Immunol.">
        <title>Early steps in the European eel (Anguilla anguilla)-Vibrio vulnificus interaction in the gills: Role of the RtxA13 toxin.</title>
        <authorList>
            <person name="Callol A."/>
            <person name="Pajuelo D."/>
            <person name="Ebbesson L."/>
            <person name="Teles M."/>
            <person name="MacKenzie S."/>
            <person name="Amaro C."/>
        </authorList>
    </citation>
    <scope>NUCLEOTIDE SEQUENCE</scope>
</reference>
<dbReference type="EMBL" id="GBXM01106534">
    <property type="protein sequence ID" value="JAH02043.1"/>
    <property type="molecule type" value="Transcribed_RNA"/>
</dbReference>
<reference evidence="1" key="1">
    <citation type="submission" date="2014-11" db="EMBL/GenBank/DDBJ databases">
        <authorList>
            <person name="Amaro Gonzalez C."/>
        </authorList>
    </citation>
    <scope>NUCLEOTIDE SEQUENCE</scope>
</reference>
<name>A0A0E9PDW1_ANGAN</name>
<protein>
    <submittedName>
        <fullName evidence="1">Uncharacterized protein</fullName>
    </submittedName>
</protein>
<organism evidence="1">
    <name type="scientific">Anguilla anguilla</name>
    <name type="common">European freshwater eel</name>
    <name type="synonym">Muraena anguilla</name>
    <dbReference type="NCBI Taxonomy" id="7936"/>
    <lineage>
        <taxon>Eukaryota</taxon>
        <taxon>Metazoa</taxon>
        <taxon>Chordata</taxon>
        <taxon>Craniata</taxon>
        <taxon>Vertebrata</taxon>
        <taxon>Euteleostomi</taxon>
        <taxon>Actinopterygii</taxon>
        <taxon>Neopterygii</taxon>
        <taxon>Teleostei</taxon>
        <taxon>Anguilliformes</taxon>
        <taxon>Anguillidae</taxon>
        <taxon>Anguilla</taxon>
    </lineage>
</organism>
<dbReference type="AlphaFoldDB" id="A0A0E9PDW1"/>